<evidence type="ECO:0000313" key="3">
    <source>
        <dbReference type="RefSeq" id="XP_029124194.1"/>
    </source>
</evidence>
<organism evidence="2 3">
    <name type="scientific">Elaeis guineensis var. tenera</name>
    <name type="common">Oil palm</name>
    <dbReference type="NCBI Taxonomy" id="51953"/>
    <lineage>
        <taxon>Eukaryota</taxon>
        <taxon>Viridiplantae</taxon>
        <taxon>Streptophyta</taxon>
        <taxon>Embryophyta</taxon>
        <taxon>Tracheophyta</taxon>
        <taxon>Spermatophyta</taxon>
        <taxon>Magnoliopsida</taxon>
        <taxon>Liliopsida</taxon>
        <taxon>Arecaceae</taxon>
        <taxon>Arecoideae</taxon>
        <taxon>Cocoseae</taxon>
        <taxon>Elaeidinae</taxon>
        <taxon>Elaeis</taxon>
    </lineage>
</organism>
<gene>
    <name evidence="3" type="primary">LOC114914822</name>
</gene>
<dbReference type="KEGG" id="egu:114914822"/>
<evidence type="ECO:0000256" key="1">
    <source>
        <dbReference type="SAM" id="Coils"/>
    </source>
</evidence>
<keyword evidence="2" id="KW-1185">Reference proteome</keyword>
<feature type="coiled-coil region" evidence="1">
    <location>
        <begin position="93"/>
        <end position="120"/>
    </location>
</feature>
<keyword evidence="1" id="KW-0175">Coiled coil</keyword>
<proteinExistence type="predicted"/>
<protein>
    <submittedName>
        <fullName evidence="3">Uncharacterized protein LOC114914822</fullName>
    </submittedName>
</protein>
<dbReference type="AlphaFoldDB" id="A0A8N4F628"/>
<accession>A0A8N4F628</accession>
<dbReference type="Proteomes" id="UP000504607">
    <property type="component" value="Chromosome 15"/>
</dbReference>
<dbReference type="GeneID" id="114914822"/>
<reference evidence="3" key="1">
    <citation type="submission" date="2025-08" db="UniProtKB">
        <authorList>
            <consortium name="RefSeq"/>
        </authorList>
    </citation>
    <scope>IDENTIFICATION</scope>
</reference>
<sequence length="122" mass="13653">MALVDDAVSEGHAVHFDLQVPVDESALANSVLAKRLCQATLLPADREHRRKRSVVKIFSSFYPTIIELIHDMSDLEVGYKKFANIRSAWKNKMAAVDAEKAAALEQLESAAEREAKLQKEIF</sequence>
<dbReference type="RefSeq" id="XP_029124194.1">
    <property type="nucleotide sequence ID" value="XM_029268361.1"/>
</dbReference>
<evidence type="ECO:0000313" key="2">
    <source>
        <dbReference type="Proteomes" id="UP000504607"/>
    </source>
</evidence>
<name>A0A8N4F628_ELAGV</name>